<accession>A0A916KMR9</accession>
<sequence length="371" mass="39527">MFKTNRISKKLILLLSLIGVLAVLSGCMGTGQKPLGWSGVVVSDNDAIFGSMTGKLIALNKDASTPRYQVPLETTTSGGGCAGAVTTVGIYGTPVISDGVIYISTYGGKIYAYNQDQGDLKWVYPVTDALPAIVSGIAPNGDKIFFADTNGVVYALSKADGQKVWEYPTGAKIWASPVVSGDLVIVPGFDKKVYALDINTGNPVWTFEAKSPFASAPVVDNGTVYVGCFDRNMYALDLTDGSQKWVFASPNWFWASPVIADGKVFAPNLDGNTYILDALTGTQLKVINMTDGVASSPALLGDNVIVATKTGKIFSINIYSLEMKAVTDLALKVIAPVTVSGEVVYIHTQEKETVYAINPESRTIIWTFVVS</sequence>
<gene>
    <name evidence="2" type="ordered locus">cbdbA1016</name>
</gene>
<dbReference type="SMART" id="SM00564">
    <property type="entry name" value="PQQ"/>
    <property type="match status" value="8"/>
</dbReference>
<evidence type="ECO:0000313" key="3">
    <source>
        <dbReference type="Proteomes" id="UP000000433"/>
    </source>
</evidence>
<dbReference type="PANTHER" id="PTHR34512">
    <property type="entry name" value="CELL SURFACE PROTEIN"/>
    <property type="match status" value="1"/>
</dbReference>
<dbReference type="RefSeq" id="WP_011309477.1">
    <property type="nucleotide sequence ID" value="NC_007356.1"/>
</dbReference>
<keyword evidence="3" id="KW-1185">Reference proteome</keyword>
<name>A0A916KMR9_DEHMC</name>
<organism evidence="2 3">
    <name type="scientific">Dehalococcoides mccartyi (strain CBDB1)</name>
    <dbReference type="NCBI Taxonomy" id="255470"/>
    <lineage>
        <taxon>Bacteria</taxon>
        <taxon>Bacillati</taxon>
        <taxon>Chloroflexota</taxon>
        <taxon>Dehalococcoidia</taxon>
        <taxon>Dehalococcoidales</taxon>
        <taxon>Dehalococcoidaceae</taxon>
        <taxon>Dehalococcoides</taxon>
    </lineage>
</organism>
<dbReference type="EMBL" id="AJ965256">
    <property type="protein sequence ID" value="CAI83126.1"/>
    <property type="molecule type" value="Genomic_DNA"/>
</dbReference>
<dbReference type="AlphaFoldDB" id="A0A916KMR9"/>
<dbReference type="InterPro" id="IPR018391">
    <property type="entry name" value="PQQ_b-propeller_rpt"/>
</dbReference>
<dbReference type="InterPro" id="IPR015943">
    <property type="entry name" value="WD40/YVTN_repeat-like_dom_sf"/>
</dbReference>
<dbReference type="Gene3D" id="2.130.10.10">
    <property type="entry name" value="YVTN repeat-like/Quinoprotein amine dehydrogenase"/>
    <property type="match status" value="2"/>
</dbReference>
<feature type="domain" description="Pyrrolo-quinoline quinone repeat" evidence="1">
    <location>
        <begin position="151"/>
        <end position="367"/>
    </location>
</feature>
<dbReference type="InterPro" id="IPR002372">
    <property type="entry name" value="PQQ_rpt_dom"/>
</dbReference>
<dbReference type="PANTHER" id="PTHR34512:SF30">
    <property type="entry name" value="OUTER MEMBRANE PROTEIN ASSEMBLY FACTOR BAMB"/>
    <property type="match status" value="1"/>
</dbReference>
<proteinExistence type="predicted"/>
<dbReference type="Gene3D" id="2.40.128.630">
    <property type="match status" value="1"/>
</dbReference>
<dbReference type="SUPFAM" id="SSF50969">
    <property type="entry name" value="YVTN repeat-like/Quinoprotein amine dehydrogenase"/>
    <property type="match status" value="1"/>
</dbReference>
<dbReference type="PROSITE" id="PS51257">
    <property type="entry name" value="PROKAR_LIPOPROTEIN"/>
    <property type="match status" value="1"/>
</dbReference>
<dbReference type="InterPro" id="IPR011044">
    <property type="entry name" value="Quino_amine_DH_bsu"/>
</dbReference>
<dbReference type="Pfam" id="PF13360">
    <property type="entry name" value="PQQ_2"/>
    <property type="match status" value="1"/>
</dbReference>
<dbReference type="Proteomes" id="UP000000433">
    <property type="component" value="Chromosome"/>
</dbReference>
<protein>
    <recommendedName>
        <fullName evidence="1">Pyrrolo-quinoline quinone repeat domain-containing protein</fullName>
    </recommendedName>
</protein>
<evidence type="ECO:0000313" key="2">
    <source>
        <dbReference type="EMBL" id="CAI83126.1"/>
    </source>
</evidence>
<reference evidence="2 3" key="1">
    <citation type="journal article" date="2005" name="Nat. Biotechnol.">
        <title>Genome sequence of the chlorinated compound-respiring bacterium Dehalococcoides species strain CBDB1.</title>
        <authorList>
            <person name="Kube M."/>
            <person name="Beck A."/>
            <person name="Zinder S.H."/>
            <person name="Kuhl H."/>
            <person name="Reinhardt R."/>
            <person name="Adrian L."/>
        </authorList>
    </citation>
    <scope>NUCLEOTIDE SEQUENCE [LARGE SCALE GENOMIC DNA]</scope>
    <source>
        <strain evidence="2 3">CBDB1</strain>
    </source>
</reference>
<evidence type="ECO:0000259" key="1">
    <source>
        <dbReference type="Pfam" id="PF13360"/>
    </source>
</evidence>
<dbReference type="KEGG" id="deh:cbdbA1016"/>